<dbReference type="GO" id="GO:0055052">
    <property type="term" value="C:ATP-binding cassette (ABC) transporter complex, substrate-binding subunit-containing"/>
    <property type="evidence" value="ECO:0007669"/>
    <property type="project" value="TreeGrafter"/>
</dbReference>
<dbReference type="AlphaFoldDB" id="A0A1S2LZ80"/>
<dbReference type="Gene3D" id="2.40.50.100">
    <property type="match status" value="1"/>
</dbReference>
<dbReference type="SUPFAM" id="SSF50331">
    <property type="entry name" value="MOP-like"/>
    <property type="match status" value="1"/>
</dbReference>
<feature type="domain" description="ABC transporter" evidence="4">
    <location>
        <begin position="4"/>
        <end position="236"/>
    </location>
</feature>
<gene>
    <name evidence="5" type="ORF">BKP37_05885</name>
</gene>
<accession>A0A1S2LZ80</accession>
<evidence type="ECO:0000256" key="3">
    <source>
        <dbReference type="ARBA" id="ARBA00023136"/>
    </source>
</evidence>
<name>A0A1S2LZ80_9BACI</name>
<sequence length="367" mass="42676">MRLLKIENLWKKAGHHFQLRDISIECNEREWILFTGPVGEGKETLKDILVGFDEDWEGSIQINGQEIIDTLDYNANISFIHKHFFDLEQDTTIFNFLSFPLKLKELPENKISEIILETIKLFPYKVQLGKLINDLSLEEKVVVSFIYAMIIQPKLLIIDEPFYELPNSKRQIISSVIRSISKTWKWSPVFIFSSYVKEWLPICDRIMLIHNKTIVQSGTIKEMLENPQHIFVAKYIAENEITYINGIIKGTQFHTKGLTFKIPLQYLQNHQYYEGQELQIGVPAKNFQIVDKVPSSKEGVSFLAPVHIIKKMSGYYKIYSNIGGQLVVAKIKHDIKIEEGSEIHLYFPFKSIIFFDGKTETILKQRS</sequence>
<reference evidence="5 6" key="1">
    <citation type="submission" date="2016-10" db="EMBL/GenBank/DDBJ databases">
        <title>Draft genome sequences of four alkaliphilic bacteria belonging to the Anaerobacillus genus.</title>
        <authorList>
            <person name="Bassil N.M."/>
            <person name="Lloyd J.R."/>
        </authorList>
    </citation>
    <scope>NUCLEOTIDE SEQUENCE [LARGE SCALE GENOMIC DNA]</scope>
    <source>
        <strain evidence="5 6">DSM 18345</strain>
    </source>
</reference>
<dbReference type="GO" id="GO:0016887">
    <property type="term" value="F:ATP hydrolysis activity"/>
    <property type="evidence" value="ECO:0007669"/>
    <property type="project" value="InterPro"/>
</dbReference>
<dbReference type="OrthoDB" id="2956876at2"/>
<dbReference type="RefSeq" id="WP_071308740.1">
    <property type="nucleotide sequence ID" value="NZ_MLQR01000004.1"/>
</dbReference>
<evidence type="ECO:0000313" key="6">
    <source>
        <dbReference type="Proteomes" id="UP000179524"/>
    </source>
</evidence>
<dbReference type="Gene3D" id="2.40.50.140">
    <property type="entry name" value="Nucleic acid-binding proteins"/>
    <property type="match status" value="1"/>
</dbReference>
<keyword evidence="6" id="KW-1185">Reference proteome</keyword>
<dbReference type="InterPro" id="IPR012340">
    <property type="entry name" value="NA-bd_OB-fold"/>
</dbReference>
<dbReference type="GO" id="GO:0005524">
    <property type="term" value="F:ATP binding"/>
    <property type="evidence" value="ECO:0007669"/>
    <property type="project" value="InterPro"/>
</dbReference>
<evidence type="ECO:0000259" key="4">
    <source>
        <dbReference type="PROSITE" id="PS50893"/>
    </source>
</evidence>
<dbReference type="SUPFAM" id="SSF52540">
    <property type="entry name" value="P-loop containing nucleoside triphosphate hydrolases"/>
    <property type="match status" value="1"/>
</dbReference>
<dbReference type="InterPro" id="IPR003439">
    <property type="entry name" value="ABC_transporter-like_ATP-bd"/>
</dbReference>
<dbReference type="PROSITE" id="PS50893">
    <property type="entry name" value="ABC_TRANSPORTER_2"/>
    <property type="match status" value="1"/>
</dbReference>
<evidence type="ECO:0000256" key="2">
    <source>
        <dbReference type="ARBA" id="ARBA00022967"/>
    </source>
</evidence>
<dbReference type="Proteomes" id="UP000179524">
    <property type="component" value="Unassembled WGS sequence"/>
</dbReference>
<evidence type="ECO:0000313" key="5">
    <source>
        <dbReference type="EMBL" id="OIJ16755.1"/>
    </source>
</evidence>
<dbReference type="InterPro" id="IPR008995">
    <property type="entry name" value="Mo/tungstate-bd_C_term_dom"/>
</dbReference>
<dbReference type="InterPro" id="IPR047641">
    <property type="entry name" value="ABC_transpr_MalK/UgpC-like"/>
</dbReference>
<dbReference type="Gene3D" id="3.40.50.300">
    <property type="entry name" value="P-loop containing nucleotide triphosphate hydrolases"/>
    <property type="match status" value="1"/>
</dbReference>
<keyword evidence="3" id="KW-0472">Membrane</keyword>
<dbReference type="EMBL" id="MLQR01000004">
    <property type="protein sequence ID" value="OIJ16755.1"/>
    <property type="molecule type" value="Genomic_DNA"/>
</dbReference>
<keyword evidence="1" id="KW-1003">Cell membrane</keyword>
<proteinExistence type="predicted"/>
<dbReference type="PANTHER" id="PTHR43875">
    <property type="entry name" value="MALTODEXTRIN IMPORT ATP-BINDING PROTEIN MSMX"/>
    <property type="match status" value="1"/>
</dbReference>
<dbReference type="Pfam" id="PF00005">
    <property type="entry name" value="ABC_tran"/>
    <property type="match status" value="1"/>
</dbReference>
<evidence type="ECO:0000256" key="1">
    <source>
        <dbReference type="ARBA" id="ARBA00022475"/>
    </source>
</evidence>
<organism evidence="5 6">
    <name type="scientific">Anaerobacillus alkalilacustris</name>
    <dbReference type="NCBI Taxonomy" id="393763"/>
    <lineage>
        <taxon>Bacteria</taxon>
        <taxon>Bacillati</taxon>
        <taxon>Bacillota</taxon>
        <taxon>Bacilli</taxon>
        <taxon>Bacillales</taxon>
        <taxon>Bacillaceae</taxon>
        <taxon>Anaerobacillus</taxon>
    </lineage>
</organism>
<dbReference type="InterPro" id="IPR027417">
    <property type="entry name" value="P-loop_NTPase"/>
</dbReference>
<comment type="caution">
    <text evidence="5">The sequence shown here is derived from an EMBL/GenBank/DDBJ whole genome shotgun (WGS) entry which is preliminary data.</text>
</comment>
<keyword evidence="2" id="KW-1278">Translocase</keyword>
<dbReference type="PANTHER" id="PTHR43875:SF15">
    <property type="entry name" value="TREHALOSE IMPORT ATP-BINDING PROTEIN SUGC"/>
    <property type="match status" value="1"/>
</dbReference>
<protein>
    <recommendedName>
        <fullName evidence="4">ABC transporter domain-containing protein</fullName>
    </recommendedName>
</protein>